<evidence type="ECO:0000256" key="2">
    <source>
        <dbReference type="SAM" id="SignalP"/>
    </source>
</evidence>
<evidence type="ECO:0000313" key="4">
    <source>
        <dbReference type="Proteomes" id="UP001634007"/>
    </source>
</evidence>
<gene>
    <name evidence="3" type="ORF">ACJRO7_029818</name>
</gene>
<sequence>MSPKTIFVLFLLTVVLTSAALADCEKPYKKSLPKKKPPTEETTTLDEETLTTLDGSKKPPP</sequence>
<proteinExistence type="predicted"/>
<organism evidence="3 4">
    <name type="scientific">Eucalyptus globulus</name>
    <name type="common">Tasmanian blue gum</name>
    <dbReference type="NCBI Taxonomy" id="34317"/>
    <lineage>
        <taxon>Eukaryota</taxon>
        <taxon>Viridiplantae</taxon>
        <taxon>Streptophyta</taxon>
        <taxon>Embryophyta</taxon>
        <taxon>Tracheophyta</taxon>
        <taxon>Spermatophyta</taxon>
        <taxon>Magnoliopsida</taxon>
        <taxon>eudicotyledons</taxon>
        <taxon>Gunneridae</taxon>
        <taxon>Pentapetalae</taxon>
        <taxon>rosids</taxon>
        <taxon>malvids</taxon>
        <taxon>Myrtales</taxon>
        <taxon>Myrtaceae</taxon>
        <taxon>Myrtoideae</taxon>
        <taxon>Eucalypteae</taxon>
        <taxon>Eucalyptus</taxon>
    </lineage>
</organism>
<feature type="chain" id="PRO_5044749939" evidence="2">
    <location>
        <begin position="23"/>
        <end position="61"/>
    </location>
</feature>
<dbReference type="AlphaFoldDB" id="A0ABD3JCE0"/>
<feature type="region of interest" description="Disordered" evidence="1">
    <location>
        <begin position="29"/>
        <end position="61"/>
    </location>
</feature>
<dbReference type="EMBL" id="JBJKBG010000008">
    <property type="protein sequence ID" value="KAL3724714.1"/>
    <property type="molecule type" value="Genomic_DNA"/>
</dbReference>
<evidence type="ECO:0000256" key="1">
    <source>
        <dbReference type="SAM" id="MobiDB-lite"/>
    </source>
</evidence>
<keyword evidence="4" id="KW-1185">Reference proteome</keyword>
<dbReference type="Proteomes" id="UP001634007">
    <property type="component" value="Unassembled WGS sequence"/>
</dbReference>
<evidence type="ECO:0000313" key="3">
    <source>
        <dbReference type="EMBL" id="KAL3724714.1"/>
    </source>
</evidence>
<keyword evidence="2" id="KW-0732">Signal</keyword>
<protein>
    <submittedName>
        <fullName evidence="3">Uncharacterized protein</fullName>
    </submittedName>
</protein>
<comment type="caution">
    <text evidence="3">The sequence shown here is derived from an EMBL/GenBank/DDBJ whole genome shotgun (WGS) entry which is preliminary data.</text>
</comment>
<reference evidence="3 4" key="1">
    <citation type="submission" date="2024-11" db="EMBL/GenBank/DDBJ databases">
        <title>Chromosome-level genome assembly of Eucalyptus globulus Labill. provides insights into its genome evolution.</title>
        <authorList>
            <person name="Li X."/>
        </authorList>
    </citation>
    <scope>NUCLEOTIDE SEQUENCE [LARGE SCALE GENOMIC DNA]</scope>
    <source>
        <strain evidence="3">CL2024</strain>
        <tissue evidence="3">Fresh tender leaves</tissue>
    </source>
</reference>
<name>A0ABD3JCE0_EUCGL</name>
<accession>A0ABD3JCE0</accession>
<feature type="signal peptide" evidence="2">
    <location>
        <begin position="1"/>
        <end position="22"/>
    </location>
</feature>